<proteinExistence type="predicted"/>
<evidence type="ECO:0000256" key="3">
    <source>
        <dbReference type="ARBA" id="ARBA00022837"/>
    </source>
</evidence>
<keyword evidence="1" id="KW-0479">Metal-binding</keyword>
<dbReference type="RefSeq" id="XP_019644441.1">
    <property type="nucleotide sequence ID" value="XM_019788882.1"/>
</dbReference>
<dbReference type="SMART" id="SM00054">
    <property type="entry name" value="EFh"/>
    <property type="match status" value="3"/>
</dbReference>
<keyword evidence="3" id="KW-0106">Calcium</keyword>
<evidence type="ECO:0000256" key="1">
    <source>
        <dbReference type="ARBA" id="ARBA00022723"/>
    </source>
</evidence>
<evidence type="ECO:0000256" key="2">
    <source>
        <dbReference type="ARBA" id="ARBA00022737"/>
    </source>
</evidence>
<feature type="domain" description="EF-hand" evidence="4">
    <location>
        <begin position="95"/>
        <end position="130"/>
    </location>
</feature>
<dbReference type="InterPro" id="IPR002048">
    <property type="entry name" value="EF_hand_dom"/>
</dbReference>
<dbReference type="OrthoDB" id="429467at2759"/>
<dbReference type="PROSITE" id="PS50222">
    <property type="entry name" value="EF_HAND_2"/>
    <property type="match status" value="2"/>
</dbReference>
<dbReference type="KEGG" id="bbel:109485331"/>
<feature type="domain" description="EF-hand" evidence="4">
    <location>
        <begin position="26"/>
        <end position="61"/>
    </location>
</feature>
<dbReference type="GeneID" id="109485331"/>
<dbReference type="AlphaFoldDB" id="A0A6P5AR11"/>
<dbReference type="SUPFAM" id="SSF47473">
    <property type="entry name" value="EF-hand"/>
    <property type="match status" value="1"/>
</dbReference>
<dbReference type="Proteomes" id="UP000515135">
    <property type="component" value="Unplaced"/>
</dbReference>
<dbReference type="InterPro" id="IPR018247">
    <property type="entry name" value="EF_Hand_1_Ca_BS"/>
</dbReference>
<keyword evidence="2" id="KW-0677">Repeat</keyword>
<evidence type="ECO:0000259" key="4">
    <source>
        <dbReference type="PROSITE" id="PS50222"/>
    </source>
</evidence>
<reference evidence="6" key="1">
    <citation type="submission" date="2025-08" db="UniProtKB">
        <authorList>
            <consortium name="RefSeq"/>
        </authorList>
    </citation>
    <scope>IDENTIFICATION</scope>
    <source>
        <tissue evidence="6">Gonad</tissue>
    </source>
</reference>
<dbReference type="Gene3D" id="1.10.238.10">
    <property type="entry name" value="EF-hand"/>
    <property type="match status" value="2"/>
</dbReference>
<dbReference type="InterPro" id="IPR011992">
    <property type="entry name" value="EF-hand-dom_pair"/>
</dbReference>
<name>A0A6P5AR11_BRABE</name>
<dbReference type="InterPro" id="IPR050403">
    <property type="entry name" value="Myosin_RLC"/>
</dbReference>
<protein>
    <submittedName>
        <fullName evidence="6">Myosin regulatory light chain 12A-like</fullName>
    </submittedName>
</protein>
<keyword evidence="5" id="KW-1185">Reference proteome</keyword>
<dbReference type="FunFam" id="1.10.238.10:FF:000007">
    <property type="entry name" value="Putative myosin regulatory light chain sqh"/>
    <property type="match status" value="1"/>
</dbReference>
<dbReference type="PANTHER" id="PTHR23049">
    <property type="entry name" value="MYOSIN REGULATORY LIGHT CHAIN 2"/>
    <property type="match status" value="1"/>
</dbReference>
<gene>
    <name evidence="6" type="primary">LOC109485331</name>
</gene>
<accession>A0A6P5AR11</accession>
<organism evidence="5 6">
    <name type="scientific">Branchiostoma belcheri</name>
    <name type="common">Amphioxus</name>
    <dbReference type="NCBI Taxonomy" id="7741"/>
    <lineage>
        <taxon>Eukaryota</taxon>
        <taxon>Metazoa</taxon>
        <taxon>Chordata</taxon>
        <taxon>Cephalochordata</taxon>
        <taxon>Leptocardii</taxon>
        <taxon>Amphioxiformes</taxon>
        <taxon>Branchiostomatidae</taxon>
        <taxon>Branchiostoma</taxon>
    </lineage>
</organism>
<evidence type="ECO:0000313" key="6">
    <source>
        <dbReference type="RefSeq" id="XP_019644441.1"/>
    </source>
</evidence>
<dbReference type="GO" id="GO:0005509">
    <property type="term" value="F:calcium ion binding"/>
    <property type="evidence" value="ECO:0007669"/>
    <property type="project" value="InterPro"/>
</dbReference>
<sequence>MPRKKTAGKRKYGRKSTNIFAMFDKGQIQEMKEAFYLIDQDRDGFIGNDDLKDMFASLGKQPNDKLVDSMIKESPAQMNFTAFLSLFANKLGGTDPEDNINKAFEFFDPNKTGKIKKAVLVELLTKAPYGDKLNAEELSAMMEIANVDHKGMFHYRDFTAVLKGKEVED</sequence>
<evidence type="ECO:0000313" key="5">
    <source>
        <dbReference type="Proteomes" id="UP000515135"/>
    </source>
</evidence>
<dbReference type="Pfam" id="PF13499">
    <property type="entry name" value="EF-hand_7"/>
    <property type="match status" value="1"/>
</dbReference>
<dbReference type="Pfam" id="PF13405">
    <property type="entry name" value="EF-hand_6"/>
    <property type="match status" value="1"/>
</dbReference>
<dbReference type="PROSITE" id="PS00018">
    <property type="entry name" value="EF_HAND_1"/>
    <property type="match status" value="1"/>
</dbReference>